<dbReference type="CDD" id="cd09917">
    <property type="entry name" value="F-box_SF"/>
    <property type="match status" value="1"/>
</dbReference>
<gene>
    <name evidence="2" type="ORF">CKM354_000184800</name>
</gene>
<evidence type="ECO:0008006" key="4">
    <source>
        <dbReference type="Google" id="ProtNLM"/>
    </source>
</evidence>
<evidence type="ECO:0000256" key="1">
    <source>
        <dbReference type="SAM" id="MobiDB-lite"/>
    </source>
</evidence>
<dbReference type="OrthoDB" id="3856067at2759"/>
<keyword evidence="3" id="KW-1185">Reference proteome</keyword>
<dbReference type="EMBL" id="BOLY01000001">
    <property type="protein sequence ID" value="GIZ38431.1"/>
    <property type="molecule type" value="Genomic_DNA"/>
</dbReference>
<reference evidence="2 3" key="1">
    <citation type="submission" date="2021-01" db="EMBL/GenBank/DDBJ databases">
        <title>Cercospora kikuchii MAFF 305040 whole genome shotgun sequence.</title>
        <authorList>
            <person name="Kashiwa T."/>
            <person name="Suzuki T."/>
        </authorList>
    </citation>
    <scope>NUCLEOTIDE SEQUENCE [LARGE SCALE GENOMIC DNA]</scope>
    <source>
        <strain evidence="2 3">MAFF 305040</strain>
    </source>
</reference>
<dbReference type="Proteomes" id="UP000825890">
    <property type="component" value="Unassembled WGS sequence"/>
</dbReference>
<dbReference type="SUPFAM" id="SSF81383">
    <property type="entry name" value="F-box domain"/>
    <property type="match status" value="1"/>
</dbReference>
<proteinExistence type="predicted"/>
<dbReference type="GeneID" id="68287423"/>
<comment type="caution">
    <text evidence="2">The sequence shown here is derived from an EMBL/GenBank/DDBJ whole genome shotgun (WGS) entry which is preliminary data.</text>
</comment>
<dbReference type="AlphaFoldDB" id="A0A9P3F8P1"/>
<dbReference type="InterPro" id="IPR036047">
    <property type="entry name" value="F-box-like_dom_sf"/>
</dbReference>
<sequence>MASDDRRLVADYERVSLQSSGHNIHATSKHARTVEDNMAAQEQSFPEKSTEDRIGTQTHDSANSFRSSPHVAIDSTLDGKKLAIPVTTMTQKVFETTELLEAILLQLGARDILTAQQVGREWRDAVNGSMKLKTRLGIELDDVDKVPYHSPFKLDPSVKGSDFEPLDYHISREYCPCRDDMSKWEFAEKRFRVCLGFRRREETVKLRVGSRCRAMRLCHPPLKSAMLTIDHYNVPLKGAAYSIINLDRPDGITIGDVLDIIDGAHWEGDSPRNQIREVCLHGCIELSEDDPMVGKGNA</sequence>
<evidence type="ECO:0000313" key="3">
    <source>
        <dbReference type="Proteomes" id="UP000825890"/>
    </source>
</evidence>
<evidence type="ECO:0000313" key="2">
    <source>
        <dbReference type="EMBL" id="GIZ38431.1"/>
    </source>
</evidence>
<feature type="region of interest" description="Disordered" evidence="1">
    <location>
        <begin position="20"/>
        <end position="67"/>
    </location>
</feature>
<feature type="compositionally biased region" description="Polar residues" evidence="1">
    <location>
        <begin position="55"/>
        <end position="67"/>
    </location>
</feature>
<accession>A0A9P3F8P1</accession>
<organism evidence="2 3">
    <name type="scientific">Cercospora kikuchii</name>
    <dbReference type="NCBI Taxonomy" id="84275"/>
    <lineage>
        <taxon>Eukaryota</taxon>
        <taxon>Fungi</taxon>
        <taxon>Dikarya</taxon>
        <taxon>Ascomycota</taxon>
        <taxon>Pezizomycotina</taxon>
        <taxon>Dothideomycetes</taxon>
        <taxon>Dothideomycetidae</taxon>
        <taxon>Mycosphaerellales</taxon>
        <taxon>Mycosphaerellaceae</taxon>
        <taxon>Cercospora</taxon>
    </lineage>
</organism>
<protein>
    <recommendedName>
        <fullName evidence="4">F-box domain-containing protein</fullName>
    </recommendedName>
</protein>
<dbReference type="RefSeq" id="XP_044652918.1">
    <property type="nucleotide sequence ID" value="XM_044796983.1"/>
</dbReference>
<name>A0A9P3F8P1_9PEZI</name>